<dbReference type="AlphaFoldDB" id="A0A1X7R3B2"/>
<organism evidence="2 3">
    <name type="scientific">Maudiozyma saulgeensis</name>
    <dbReference type="NCBI Taxonomy" id="1789683"/>
    <lineage>
        <taxon>Eukaryota</taxon>
        <taxon>Fungi</taxon>
        <taxon>Dikarya</taxon>
        <taxon>Ascomycota</taxon>
        <taxon>Saccharomycotina</taxon>
        <taxon>Saccharomycetes</taxon>
        <taxon>Saccharomycetales</taxon>
        <taxon>Saccharomycetaceae</taxon>
        <taxon>Maudiozyma</taxon>
    </lineage>
</organism>
<dbReference type="SUPFAM" id="SSF51735">
    <property type="entry name" value="NAD(P)-binding Rossmann-fold domains"/>
    <property type="match status" value="1"/>
</dbReference>
<evidence type="ECO:0000313" key="3">
    <source>
        <dbReference type="Proteomes" id="UP000196158"/>
    </source>
</evidence>
<proteinExistence type="predicted"/>
<dbReference type="Proteomes" id="UP000196158">
    <property type="component" value="Unassembled WGS sequence"/>
</dbReference>
<dbReference type="PANTHER" id="PTHR15020:SF50">
    <property type="entry name" value="UPF0659 PROTEIN YMR090W"/>
    <property type="match status" value="1"/>
</dbReference>
<reference evidence="2 3" key="1">
    <citation type="submission" date="2017-04" db="EMBL/GenBank/DDBJ databases">
        <authorList>
            <person name="Afonso C.L."/>
            <person name="Miller P.J."/>
            <person name="Scott M.A."/>
            <person name="Spackman E."/>
            <person name="Goraichik I."/>
            <person name="Dimitrov K.M."/>
            <person name="Suarez D.L."/>
            <person name="Swayne D.E."/>
        </authorList>
    </citation>
    <scope>NUCLEOTIDE SEQUENCE [LARGE SCALE GENOMIC DNA]</scope>
</reference>
<dbReference type="STRING" id="1789683.A0A1X7R3B2"/>
<dbReference type="InterPro" id="IPR016040">
    <property type="entry name" value="NAD(P)-bd_dom"/>
</dbReference>
<evidence type="ECO:0000259" key="1">
    <source>
        <dbReference type="Pfam" id="PF13460"/>
    </source>
</evidence>
<dbReference type="EMBL" id="FXLY01000005">
    <property type="protein sequence ID" value="SMN20167.1"/>
    <property type="molecule type" value="Genomic_DNA"/>
</dbReference>
<evidence type="ECO:0000313" key="2">
    <source>
        <dbReference type="EMBL" id="SMN20167.1"/>
    </source>
</evidence>
<gene>
    <name evidence="2" type="ORF">KASA_0N01023G</name>
</gene>
<protein>
    <recommendedName>
        <fullName evidence="1">NAD(P)-binding domain-containing protein</fullName>
    </recommendedName>
</protein>
<feature type="domain" description="NAD(P)-binding" evidence="1">
    <location>
        <begin position="12"/>
        <end position="206"/>
    </location>
</feature>
<dbReference type="PANTHER" id="PTHR15020">
    <property type="entry name" value="FLAVIN REDUCTASE-RELATED"/>
    <property type="match status" value="1"/>
</dbReference>
<sequence length="231" mass="25452">MSSSPLKVAIVGASGKVGSFLVQLLKNDPSHFATPLALVRSEEQVKHWKTEVGIDAKLTSVESDDVDSIANAIKGVDAVVFAAGAGGKGVERIFTVDLDGCLKVAEACEKVGTKRFILVSAIMAENRKFWWDLQGLREYYIAKRSADREIRCTKLDYTIVQPGWLTNDDSTGKFVPADKAESVFSDHKEIARQDVSLFIKEALLHPKETNRKTIPLLNGDVPVSEFFKQLK</sequence>
<accession>A0A1X7R3B2</accession>
<keyword evidence="3" id="KW-1185">Reference proteome</keyword>
<dbReference type="Gene3D" id="3.40.50.720">
    <property type="entry name" value="NAD(P)-binding Rossmann-like Domain"/>
    <property type="match status" value="1"/>
</dbReference>
<name>A0A1X7R3B2_9SACH</name>
<dbReference type="OrthoDB" id="10254604at2759"/>
<dbReference type="Pfam" id="PF13460">
    <property type="entry name" value="NAD_binding_10"/>
    <property type="match status" value="1"/>
</dbReference>
<dbReference type="CDD" id="cd05243">
    <property type="entry name" value="SDR_a5"/>
    <property type="match status" value="1"/>
</dbReference>
<dbReference type="InterPro" id="IPR036291">
    <property type="entry name" value="NAD(P)-bd_dom_sf"/>
</dbReference>